<proteinExistence type="inferred from homology"/>
<dbReference type="SUPFAM" id="SSF51735">
    <property type="entry name" value="NAD(P)-binding Rossmann-fold domains"/>
    <property type="match status" value="1"/>
</dbReference>
<evidence type="ECO:0000256" key="2">
    <source>
        <dbReference type="ARBA" id="ARBA00023027"/>
    </source>
</evidence>
<dbReference type="Pfam" id="PF00389">
    <property type="entry name" value="2-Hacid_dh"/>
    <property type="match status" value="1"/>
</dbReference>
<dbReference type="STRING" id="1197717.BED41_10135"/>
<dbReference type="AlphaFoldDB" id="A0A1B2I5Y3"/>
<dbReference type="Gene3D" id="3.40.50.720">
    <property type="entry name" value="NAD(P)-binding Rossmann-like Domain"/>
    <property type="match status" value="2"/>
</dbReference>
<sequence>MQNKLKIMVLTAEDSLKVFRMTPERIEAALERFPEFRGKVEISITRTSTSFENDPSWNSEDYEKFRRDIVNADILVGYMFPLAEVAALAPNLKWIHIIGAGIEHLLPLDWLPEGCVLTNNRGAHAPKTCEYAMMALLMLANHMPRLACAQQKRKWDAHFVSVIRGSKAAILGAGKQGSAVALAAKRLGLDTVGVDIDPSPRENFDEILPPSRLNEALGSADYVVVTLPSTKDTYRFIGEKEFAAMKEGAGFINISRGRIVDSEALIASLKSGHLSGAVLDVFEQEPLPVESPLWSAPNLTMSPHMGCDDEDNYIHRTFDIVFENLRRLEAGERLENVVDRKKGY</sequence>
<dbReference type="InterPro" id="IPR006140">
    <property type="entry name" value="D-isomer_DH_NAD-bd"/>
</dbReference>
<name>A0A1B2I5Y3_9BACT</name>
<gene>
    <name evidence="4" type="ORF">BED41_10135</name>
</gene>
<dbReference type="CDD" id="cd05300">
    <property type="entry name" value="2-Hacid_dh_1"/>
    <property type="match status" value="1"/>
</dbReference>
<dbReference type="Pfam" id="PF02826">
    <property type="entry name" value="2-Hacid_dh_C"/>
    <property type="match status" value="1"/>
</dbReference>
<keyword evidence="2" id="KW-0520">NAD</keyword>
<accession>A0A1B2I5Y3</accession>
<comment type="similarity">
    <text evidence="3">Belongs to the D-isomer specific 2-hydroxyacid dehydrogenase family.</text>
</comment>
<dbReference type="InterPro" id="IPR036291">
    <property type="entry name" value="NAD(P)-bd_dom_sf"/>
</dbReference>
<evidence type="ECO:0000256" key="1">
    <source>
        <dbReference type="ARBA" id="ARBA00023002"/>
    </source>
</evidence>
<dbReference type="GO" id="GO:0016616">
    <property type="term" value="F:oxidoreductase activity, acting on the CH-OH group of donors, NAD or NADP as acceptor"/>
    <property type="evidence" value="ECO:0007669"/>
    <property type="project" value="InterPro"/>
</dbReference>
<organism evidence="4 5">
    <name type="scientific">Cloacibacillus porcorum</name>
    <dbReference type="NCBI Taxonomy" id="1197717"/>
    <lineage>
        <taxon>Bacteria</taxon>
        <taxon>Thermotogati</taxon>
        <taxon>Synergistota</taxon>
        <taxon>Synergistia</taxon>
        <taxon>Synergistales</taxon>
        <taxon>Synergistaceae</taxon>
        <taxon>Cloacibacillus</taxon>
    </lineage>
</organism>
<keyword evidence="5" id="KW-1185">Reference proteome</keyword>
<evidence type="ECO:0000313" key="4">
    <source>
        <dbReference type="EMBL" id="ANZ45388.1"/>
    </source>
</evidence>
<dbReference type="OrthoDB" id="9805416at2"/>
<dbReference type="RefSeq" id="WP_066745592.1">
    <property type="nucleotide sequence ID" value="NZ_CALCLR010000018.1"/>
</dbReference>
<dbReference type="SUPFAM" id="SSF52283">
    <property type="entry name" value="Formate/glycerate dehydrogenase catalytic domain-like"/>
    <property type="match status" value="1"/>
</dbReference>
<keyword evidence="1 3" id="KW-0560">Oxidoreductase</keyword>
<dbReference type="PANTHER" id="PTHR43333:SF1">
    <property type="entry name" value="D-ISOMER SPECIFIC 2-HYDROXYACID DEHYDROGENASE NAD-BINDING DOMAIN-CONTAINING PROTEIN"/>
    <property type="match status" value="1"/>
</dbReference>
<dbReference type="KEGG" id="cpor:BED41_10135"/>
<dbReference type="PANTHER" id="PTHR43333">
    <property type="entry name" value="2-HACID_DH_C DOMAIN-CONTAINING PROTEIN"/>
    <property type="match status" value="1"/>
</dbReference>
<dbReference type="InterPro" id="IPR006139">
    <property type="entry name" value="D-isomer_2_OHA_DH_cat_dom"/>
</dbReference>
<dbReference type="EMBL" id="CP016757">
    <property type="protein sequence ID" value="ANZ45388.1"/>
    <property type="molecule type" value="Genomic_DNA"/>
</dbReference>
<dbReference type="Proteomes" id="UP000093044">
    <property type="component" value="Chromosome"/>
</dbReference>
<evidence type="ECO:0000256" key="3">
    <source>
        <dbReference type="RuleBase" id="RU003719"/>
    </source>
</evidence>
<dbReference type="GO" id="GO:0051287">
    <property type="term" value="F:NAD binding"/>
    <property type="evidence" value="ECO:0007669"/>
    <property type="project" value="InterPro"/>
</dbReference>
<dbReference type="GeneID" id="83058207"/>
<reference evidence="4" key="1">
    <citation type="submission" date="2016-08" db="EMBL/GenBank/DDBJ databases">
        <title>Complete genome of Cloacibacillus porcorum.</title>
        <authorList>
            <person name="Looft T."/>
            <person name="Bayles D.O."/>
            <person name="Alt D.P."/>
        </authorList>
    </citation>
    <scope>NUCLEOTIDE SEQUENCE [LARGE SCALE GENOMIC DNA]</scope>
    <source>
        <strain evidence="4">CL-84</strain>
    </source>
</reference>
<protein>
    <submittedName>
        <fullName evidence="4">Uncharacterized protein</fullName>
    </submittedName>
</protein>
<evidence type="ECO:0000313" key="5">
    <source>
        <dbReference type="Proteomes" id="UP000093044"/>
    </source>
</evidence>